<accession>A0A0A9ACU3</accession>
<reference evidence="1" key="2">
    <citation type="journal article" date="2015" name="Data Brief">
        <title>Shoot transcriptome of the giant reed, Arundo donax.</title>
        <authorList>
            <person name="Barrero R.A."/>
            <person name="Guerrero F.D."/>
            <person name="Moolhuijzen P."/>
            <person name="Goolsby J.A."/>
            <person name="Tidwell J."/>
            <person name="Bellgard S.E."/>
            <person name="Bellgard M.I."/>
        </authorList>
    </citation>
    <scope>NUCLEOTIDE SEQUENCE</scope>
    <source>
        <tissue evidence="1">Shoot tissue taken approximately 20 cm above the soil surface</tissue>
    </source>
</reference>
<organism evidence="1">
    <name type="scientific">Arundo donax</name>
    <name type="common">Giant reed</name>
    <name type="synonym">Donax arundinaceus</name>
    <dbReference type="NCBI Taxonomy" id="35708"/>
    <lineage>
        <taxon>Eukaryota</taxon>
        <taxon>Viridiplantae</taxon>
        <taxon>Streptophyta</taxon>
        <taxon>Embryophyta</taxon>
        <taxon>Tracheophyta</taxon>
        <taxon>Spermatophyta</taxon>
        <taxon>Magnoliopsida</taxon>
        <taxon>Liliopsida</taxon>
        <taxon>Poales</taxon>
        <taxon>Poaceae</taxon>
        <taxon>PACMAD clade</taxon>
        <taxon>Arundinoideae</taxon>
        <taxon>Arundineae</taxon>
        <taxon>Arundo</taxon>
    </lineage>
</organism>
<protein>
    <submittedName>
        <fullName evidence="1">Uncharacterized protein</fullName>
    </submittedName>
</protein>
<name>A0A0A9ACU3_ARUDO</name>
<dbReference type="EMBL" id="GBRH01250157">
    <property type="protein sequence ID" value="JAD47738.1"/>
    <property type="molecule type" value="Transcribed_RNA"/>
</dbReference>
<reference evidence="1" key="1">
    <citation type="submission" date="2014-09" db="EMBL/GenBank/DDBJ databases">
        <authorList>
            <person name="Magalhaes I.L.F."/>
            <person name="Oliveira U."/>
            <person name="Santos F.R."/>
            <person name="Vidigal T.H.D.A."/>
            <person name="Brescovit A.D."/>
            <person name="Santos A.J."/>
        </authorList>
    </citation>
    <scope>NUCLEOTIDE SEQUENCE</scope>
    <source>
        <tissue evidence="1">Shoot tissue taken approximately 20 cm above the soil surface</tissue>
    </source>
</reference>
<dbReference type="AlphaFoldDB" id="A0A0A9ACU3"/>
<sequence>MGVLSAEEIGEAGGLHCCSPVKIKGVTPVGRMLCRVYEFVTMS</sequence>
<evidence type="ECO:0000313" key="1">
    <source>
        <dbReference type="EMBL" id="JAD47738.1"/>
    </source>
</evidence>
<proteinExistence type="predicted"/>